<dbReference type="EMBL" id="UGJB01000004">
    <property type="protein sequence ID" value="STQ07993.1"/>
    <property type="molecule type" value="Genomic_DNA"/>
</dbReference>
<evidence type="ECO:0000313" key="1">
    <source>
        <dbReference type="EMBL" id="STQ07993.1"/>
    </source>
</evidence>
<protein>
    <submittedName>
        <fullName evidence="1">Valine--pyruvate aminotransferase</fullName>
    </submittedName>
</protein>
<keyword evidence="1" id="KW-0032">Aminotransferase</keyword>
<evidence type="ECO:0000313" key="2">
    <source>
        <dbReference type="Proteomes" id="UP000255106"/>
    </source>
</evidence>
<keyword evidence="1" id="KW-0670">Pyruvate</keyword>
<dbReference type="GO" id="GO:0008483">
    <property type="term" value="F:transaminase activity"/>
    <property type="evidence" value="ECO:0007669"/>
    <property type="project" value="UniProtKB-KW"/>
</dbReference>
<dbReference type="InterPro" id="IPR015422">
    <property type="entry name" value="PyrdxlP-dep_Trfase_small"/>
</dbReference>
<dbReference type="AlphaFoldDB" id="A0A377LQV8"/>
<keyword evidence="1" id="KW-0808">Transferase</keyword>
<dbReference type="Gene3D" id="3.90.1150.10">
    <property type="entry name" value="Aspartate Aminotransferase, domain 1"/>
    <property type="match status" value="1"/>
</dbReference>
<organism evidence="1 2">
    <name type="scientific">Enterobacter cloacae</name>
    <dbReference type="NCBI Taxonomy" id="550"/>
    <lineage>
        <taxon>Bacteria</taxon>
        <taxon>Pseudomonadati</taxon>
        <taxon>Pseudomonadota</taxon>
        <taxon>Gammaproteobacteria</taxon>
        <taxon>Enterobacterales</taxon>
        <taxon>Enterobacteriaceae</taxon>
        <taxon>Enterobacter</taxon>
        <taxon>Enterobacter cloacae complex</taxon>
    </lineage>
</organism>
<reference evidence="1 2" key="1">
    <citation type="submission" date="2018-06" db="EMBL/GenBank/DDBJ databases">
        <authorList>
            <consortium name="Pathogen Informatics"/>
            <person name="Doyle S."/>
        </authorList>
    </citation>
    <scope>NUCLEOTIDE SEQUENCE [LARGE SCALE GENOMIC DNA]</scope>
    <source>
        <strain evidence="1 2">NCTC10005</strain>
    </source>
</reference>
<sequence length="53" mass="6262">MVPGDYFFPGLDKPWPHTHQCMRMNYVPDPEKIEAGVKILAEEIEFAWREDVQ</sequence>
<accession>A0A377LQV8</accession>
<proteinExistence type="predicted"/>
<name>A0A377LQV8_ENTCL</name>
<gene>
    <name evidence="1" type="primary">avtA_1</name>
    <name evidence="1" type="ORF">NCTC10005_00630</name>
</gene>
<dbReference type="Proteomes" id="UP000255106">
    <property type="component" value="Unassembled WGS sequence"/>
</dbReference>